<evidence type="ECO:0008006" key="3">
    <source>
        <dbReference type="Google" id="ProtNLM"/>
    </source>
</evidence>
<dbReference type="KEGG" id="tgb:HG536_0H03900"/>
<reference evidence="1 2" key="1">
    <citation type="submission" date="2020-06" db="EMBL/GenBank/DDBJ databases">
        <title>The yeast mating-type switching endonuclease HO is a domesticated member of an unorthodox homing genetic element family.</title>
        <authorList>
            <person name="Coughlan A.Y."/>
            <person name="Lombardi L."/>
            <person name="Braun-Galleani S."/>
            <person name="Martos A.R."/>
            <person name="Galeote V."/>
            <person name="Bigey F."/>
            <person name="Dequin S."/>
            <person name="Byrne K.P."/>
            <person name="Wolfe K.H."/>
        </authorList>
    </citation>
    <scope>NUCLEOTIDE SEQUENCE [LARGE SCALE GENOMIC DNA]</scope>
    <source>
        <strain evidence="1 2">CBS764</strain>
    </source>
</reference>
<protein>
    <recommendedName>
        <fullName evidence="3">ATP synthase subunit H, mitochondrial</fullName>
    </recommendedName>
</protein>
<dbReference type="PANTHER" id="PTHR28207:SF1">
    <property type="entry name" value="ATP SYNTHASE SUBUNIT H, MITOCHONDRIAL"/>
    <property type="match status" value="1"/>
</dbReference>
<evidence type="ECO:0000313" key="2">
    <source>
        <dbReference type="Proteomes" id="UP000515788"/>
    </source>
</evidence>
<evidence type="ECO:0000313" key="1">
    <source>
        <dbReference type="EMBL" id="QLL35014.1"/>
    </source>
</evidence>
<name>A0A7G3ZNC8_9SACH</name>
<keyword evidence="2" id="KW-1185">Reference proteome</keyword>
<dbReference type="AlphaFoldDB" id="A0A7G3ZNC8"/>
<proteinExistence type="predicted"/>
<dbReference type="GO" id="GO:0046933">
    <property type="term" value="F:proton-transporting ATP synthase activity, rotational mechanism"/>
    <property type="evidence" value="ECO:0007669"/>
    <property type="project" value="TreeGrafter"/>
</dbReference>
<dbReference type="GeneID" id="59328280"/>
<dbReference type="OrthoDB" id="274752at2759"/>
<dbReference type="RefSeq" id="XP_037141688.1">
    <property type="nucleotide sequence ID" value="XM_037285792.1"/>
</dbReference>
<dbReference type="PANTHER" id="PTHR28207">
    <property type="entry name" value="ATP SYNTHASE SUBUNIT H, MITOCHONDRIAL"/>
    <property type="match status" value="1"/>
</dbReference>
<accession>A0A7G3ZNC8</accession>
<dbReference type="EMBL" id="CP059253">
    <property type="protein sequence ID" value="QLL35014.1"/>
    <property type="molecule type" value="Genomic_DNA"/>
</dbReference>
<gene>
    <name evidence="1" type="ORF">HG536_0H03900</name>
</gene>
<organism evidence="1 2">
    <name type="scientific">Torulaspora globosa</name>
    <dbReference type="NCBI Taxonomy" id="48254"/>
    <lineage>
        <taxon>Eukaryota</taxon>
        <taxon>Fungi</taxon>
        <taxon>Dikarya</taxon>
        <taxon>Ascomycota</taxon>
        <taxon>Saccharomycotina</taxon>
        <taxon>Saccharomycetes</taxon>
        <taxon>Saccharomycetales</taxon>
        <taxon>Saccharomycetaceae</taxon>
        <taxon>Torulaspora</taxon>
    </lineage>
</organism>
<sequence length="117" mass="13207">MFAVRSTSRLLLLKRVPLARQICQTRINHNVVQDLYLRELKNVKLNPITAKDAEGNVKQWVDPVKPKQPELEGQGADALKAYSAEAVETKTGVMEEESNVEEDWLVLDDAEEDSHGH</sequence>
<dbReference type="InterPro" id="IPR019711">
    <property type="entry name" value="ATP_synth_F0_suH"/>
</dbReference>
<dbReference type="Pfam" id="PF10775">
    <property type="entry name" value="ATP_sub_h"/>
    <property type="match status" value="1"/>
</dbReference>
<dbReference type="Proteomes" id="UP000515788">
    <property type="component" value="Chromosome 8"/>
</dbReference>